<dbReference type="VEuPathDB" id="ToxoDB:TGP89_212410"/>
<feature type="region of interest" description="Disordered" evidence="1">
    <location>
        <begin position="1"/>
        <end position="61"/>
    </location>
</feature>
<dbReference type="Proteomes" id="UP000028828">
    <property type="component" value="Unassembled WGS sequence"/>
</dbReference>
<comment type="caution">
    <text evidence="2">The sequence shown here is derived from an EMBL/GenBank/DDBJ whole genome shotgun (WGS) entry which is preliminary data.</text>
</comment>
<feature type="compositionally biased region" description="Basic and acidic residues" evidence="1">
    <location>
        <begin position="101"/>
        <end position="113"/>
    </location>
</feature>
<dbReference type="EMBL" id="AEYI02002451">
    <property type="protein sequence ID" value="KFG28231.1"/>
    <property type="molecule type" value="Genomic_DNA"/>
</dbReference>
<feature type="compositionally biased region" description="Pro residues" evidence="1">
    <location>
        <begin position="314"/>
        <end position="331"/>
    </location>
</feature>
<reference evidence="2 3" key="1">
    <citation type="submission" date="2014-03" db="EMBL/GenBank/DDBJ databases">
        <authorList>
            <person name="Sibley D."/>
            <person name="Venepally P."/>
            <person name="Karamycheva S."/>
            <person name="Hadjithomas M."/>
            <person name="Khan A."/>
            <person name="Brunk B."/>
            <person name="Roos D."/>
            <person name="Caler E."/>
            <person name="Lorenzi H."/>
        </authorList>
    </citation>
    <scope>NUCLEOTIDE SEQUENCE [LARGE SCALE GENOMIC DNA]</scope>
    <source>
        <strain evidence="3">p89</strain>
    </source>
</reference>
<accession>A0A086J7W3</accession>
<name>A0A086J7W3_TOXGO</name>
<dbReference type="AlphaFoldDB" id="A0A086J7W3"/>
<gene>
    <name evidence="2" type="ORF">TGP89_212410</name>
</gene>
<feature type="non-terminal residue" evidence="2">
    <location>
        <position position="484"/>
    </location>
</feature>
<evidence type="ECO:0000256" key="1">
    <source>
        <dbReference type="SAM" id="MobiDB-lite"/>
    </source>
</evidence>
<feature type="compositionally biased region" description="Pro residues" evidence="1">
    <location>
        <begin position="383"/>
        <end position="395"/>
    </location>
</feature>
<feature type="region of interest" description="Disordered" evidence="1">
    <location>
        <begin position="85"/>
        <end position="113"/>
    </location>
</feature>
<feature type="region of interest" description="Disordered" evidence="1">
    <location>
        <begin position="271"/>
        <end position="484"/>
    </location>
</feature>
<feature type="non-terminal residue" evidence="2">
    <location>
        <position position="1"/>
    </location>
</feature>
<dbReference type="OrthoDB" id="10656870at2759"/>
<protein>
    <submittedName>
        <fullName evidence="2">Dense granule protein GRA11</fullName>
    </submittedName>
</protein>
<feature type="compositionally biased region" description="Low complexity" evidence="1">
    <location>
        <begin position="37"/>
        <end position="61"/>
    </location>
</feature>
<feature type="compositionally biased region" description="Basic and acidic residues" evidence="1">
    <location>
        <begin position="10"/>
        <end position="25"/>
    </location>
</feature>
<organism evidence="2 3">
    <name type="scientific">Toxoplasma gondii p89</name>
    <dbReference type="NCBI Taxonomy" id="943119"/>
    <lineage>
        <taxon>Eukaryota</taxon>
        <taxon>Sar</taxon>
        <taxon>Alveolata</taxon>
        <taxon>Apicomplexa</taxon>
        <taxon>Conoidasida</taxon>
        <taxon>Coccidia</taxon>
        <taxon>Eucoccidiorida</taxon>
        <taxon>Eimeriorina</taxon>
        <taxon>Sarcocystidae</taxon>
        <taxon>Toxoplasma</taxon>
    </lineage>
</organism>
<evidence type="ECO:0000313" key="2">
    <source>
        <dbReference type="EMBL" id="KFG28231.1"/>
    </source>
</evidence>
<proteinExistence type="predicted"/>
<evidence type="ECO:0000313" key="3">
    <source>
        <dbReference type="Proteomes" id="UP000028828"/>
    </source>
</evidence>
<sequence length="484" mass="51189">LEVESPENVGVHEGDENSQHAHDEIPVEAAEGEEVGSSRLSSSNRSRTTHATSATRRGSRSRLLLPAALISALALSGLIGSSMMKETAEETGEPRAATPEKQADAKGAPPEEAKVVEQEGAQVAHPEGAQVAEEDSRSRQRRMQAAVLAAVLVAAVIYGVYDKASLTSPTTTSSESGTSFRHPELALEDSEADLGGQLEMALIDASHETPGGAPSEGMAGAVSSLIARVVDGVVQFLQDPASQRKSLGMAASAVALAFLAAGALRARQAAKALTHRPAPPPASKEQGESAQEALEELEPAPETQTEQVDQASMPLPPAPEDFDLPPMPLPEAPEDFDQAPMPLPEAPEDFDQAPMPLPEAPEDFDQPPMPLPEAPEDFDQAPMPLPEAPEAPEPLPEAAEEFDQAPKPVPEAADEFDQAPMPLPEAPEDFDQAPEPLREAAEEFDQAPMPVPEAPEDFDQIPKPVPEAPEEFDQAPMPLPEAPE</sequence>